<dbReference type="PANTHER" id="PTHR47890">
    <property type="entry name" value="LD24308P"/>
    <property type="match status" value="1"/>
</dbReference>
<comment type="caution">
    <text evidence="2">The sequence shown here is derived from an EMBL/GenBank/DDBJ whole genome shotgun (WGS) entry which is preliminary data.</text>
</comment>
<evidence type="ECO:0000313" key="2">
    <source>
        <dbReference type="EMBL" id="KAL3403539.1"/>
    </source>
</evidence>
<reference evidence="2 3" key="1">
    <citation type="journal article" date="2024" name="bioRxiv">
        <title>A reference genome for Trichogramma kaykai: A tiny desert-dwelling parasitoid wasp with competing sex-ratio distorters.</title>
        <authorList>
            <person name="Culotta J."/>
            <person name="Lindsey A.R."/>
        </authorList>
    </citation>
    <scope>NUCLEOTIDE SEQUENCE [LARGE SCALE GENOMIC DNA]</scope>
    <source>
        <strain evidence="2 3">KSX58</strain>
    </source>
</reference>
<protein>
    <submittedName>
        <fullName evidence="2">Uncharacterized protein</fullName>
    </submittedName>
</protein>
<feature type="signal peptide" evidence="1">
    <location>
        <begin position="1"/>
        <end position="30"/>
    </location>
</feature>
<name>A0ABD2XE73_9HYME</name>
<organism evidence="2 3">
    <name type="scientific">Trichogramma kaykai</name>
    <dbReference type="NCBI Taxonomy" id="54128"/>
    <lineage>
        <taxon>Eukaryota</taxon>
        <taxon>Metazoa</taxon>
        <taxon>Ecdysozoa</taxon>
        <taxon>Arthropoda</taxon>
        <taxon>Hexapoda</taxon>
        <taxon>Insecta</taxon>
        <taxon>Pterygota</taxon>
        <taxon>Neoptera</taxon>
        <taxon>Endopterygota</taxon>
        <taxon>Hymenoptera</taxon>
        <taxon>Apocrita</taxon>
        <taxon>Proctotrupomorpha</taxon>
        <taxon>Chalcidoidea</taxon>
        <taxon>Trichogrammatidae</taxon>
        <taxon>Trichogramma</taxon>
    </lineage>
</organism>
<dbReference type="EMBL" id="JBJJXI010000030">
    <property type="protein sequence ID" value="KAL3403539.1"/>
    <property type="molecule type" value="Genomic_DNA"/>
</dbReference>
<evidence type="ECO:0000313" key="3">
    <source>
        <dbReference type="Proteomes" id="UP001627154"/>
    </source>
</evidence>
<evidence type="ECO:0000256" key="1">
    <source>
        <dbReference type="SAM" id="SignalP"/>
    </source>
</evidence>
<proteinExistence type="predicted"/>
<accession>A0ABD2XE73</accession>
<keyword evidence="3" id="KW-1185">Reference proteome</keyword>
<dbReference type="Pfam" id="PF16061">
    <property type="entry name" value="DUF4803"/>
    <property type="match status" value="1"/>
</dbReference>
<dbReference type="Proteomes" id="UP001627154">
    <property type="component" value="Unassembled WGS sequence"/>
</dbReference>
<dbReference type="AlphaFoldDB" id="A0ABD2XE73"/>
<dbReference type="PANTHER" id="PTHR47890:SF1">
    <property type="entry name" value="LD24308P"/>
    <property type="match status" value="1"/>
</dbReference>
<feature type="chain" id="PRO_5044816595" evidence="1">
    <location>
        <begin position="31"/>
        <end position="693"/>
    </location>
</feature>
<gene>
    <name evidence="2" type="ORF">TKK_003803</name>
</gene>
<sequence length="693" mass="79646">MTTPRRTWRWAALLPLSLLLLAGWPRAARAIDFTFGDVTEVLKFGREVVTDALESYELIKPKLPGGASESDFPFVKMMEKRLMSQIVGVSKKIDAFEGRLEHRVEQMLEATLQKLPEQDQLRQSMNELWKYLTQVENLYQSFVQYSKAPEKYEQFTMEEFARNAVSSNLNALPDVLQMIHRLVVPPNASVDLFRRSVLLLLARNMKEASSRMCHDQQSPQQLLYNLYNTIALVEVKGAAMMQFSWTMLRMYNKGNFTEEVEQLKQQYAIRTSETLRAVKTAMSFAPREFWKCDPAKHQLDTTYTELKQVFQGYIVNEVDMNPQSTCKENCAYYSYSKVHGCYGNQFCATQRRCNGKLVNCQYFDSDMWICPSGKNSVRRYEYVEYENGQVFGRKDTCKKPTIKVDSWWRWLFWHCSYCMCYCDDHNSNSDRYFNLRDVMADIYANKVVTGVRMKKENQVIHIQIQQGTLGARGFIDPETVAWKKIDNYTIIDDDVKAGIDYHTIMWEKRAVDLDDLEAPSDHLLTGLRFRTIGAHLNLEIMMTPFNFTTGKLVPEKSQWHSQDTTDASDQIDLDGEMQQATKRTELKLEKPDIPTRSLAQAVPDSQSNQYLLFTPTDLNKDAAQNTVPFIDAQPVEPRPAVPISGAGIFHKGRSGYGGFLALKLITYNFEPQIRTELPSSPPLIGLSNDISGL</sequence>
<keyword evidence="1" id="KW-0732">Signal</keyword>
<dbReference type="InterPro" id="IPR032062">
    <property type="entry name" value="DUF4803"/>
</dbReference>